<evidence type="ECO:0000256" key="9">
    <source>
        <dbReference type="ARBA" id="ARBA00022989"/>
    </source>
</evidence>
<dbReference type="InterPro" id="IPR008972">
    <property type="entry name" value="Cupredoxin"/>
</dbReference>
<keyword evidence="12 17" id="KW-0472">Membrane</keyword>
<name>A0ABU8KU68_9HYPH</name>
<dbReference type="Proteomes" id="UP001387293">
    <property type="component" value="Unassembled WGS sequence"/>
</dbReference>
<dbReference type="SUPFAM" id="SSF46626">
    <property type="entry name" value="Cytochrome c"/>
    <property type="match status" value="1"/>
</dbReference>
<comment type="subcellular location">
    <subcellularLocation>
        <location evidence="1">Membrane</location>
        <topology evidence="1">Multi-pass membrane protein</topology>
    </subcellularLocation>
</comment>
<evidence type="ECO:0000256" key="3">
    <source>
        <dbReference type="ARBA" id="ARBA00022448"/>
    </source>
</evidence>
<dbReference type="Pfam" id="PF00034">
    <property type="entry name" value="Cytochrom_C"/>
    <property type="match status" value="1"/>
</dbReference>
<dbReference type="SUPFAM" id="SSF49503">
    <property type="entry name" value="Cupredoxins"/>
    <property type="match status" value="1"/>
</dbReference>
<dbReference type="InterPro" id="IPR014222">
    <property type="entry name" value="Cyt_c_oxidase_su2"/>
</dbReference>
<gene>
    <name evidence="20" type="primary">coxB</name>
    <name evidence="20" type="ORF">O7A60_09095</name>
</gene>
<evidence type="ECO:0000259" key="18">
    <source>
        <dbReference type="PROSITE" id="PS50857"/>
    </source>
</evidence>
<evidence type="ECO:0000256" key="16">
    <source>
        <dbReference type="PROSITE-ProRule" id="PRU00433"/>
    </source>
</evidence>
<dbReference type="EMBL" id="JAPYKS010000005">
    <property type="protein sequence ID" value="MEI9408922.1"/>
    <property type="molecule type" value="Genomic_DNA"/>
</dbReference>
<keyword evidence="11" id="KW-0186">Copper</keyword>
<keyword evidence="5" id="KW-0679">Respiratory chain</keyword>
<sequence length="342" mass="37137">MPLTCTWPKQWASTAPMLVLAGCSDWQSALHPHGANARRILDLIWSFSAVATGTWLLVMLVLAAALLRRRLTETTHLPLEIDVRQERRFTRLVASAIALTVLVLVMLTTMSFFAGKSIASLSGTETLTVRVTGHQWWWEVRYFGNEPSQALVTANEIHIPVGDPVKVELDSLDVIHSFWVPSLAGKRDLIPGRPSELTLIADKPGTYRGQCAEFCGYQHAHMAITVVAESREAFDAWRSRQDAAAPAPAGEEERRGQRAFLSTGCALCHTIRGTPAGGTLGPDLTHLASRRALAADTLAMTPGALAAWIADPQSMKPGAKMPRIALSADDLNAVVTYLGSLE</sequence>
<evidence type="ECO:0000256" key="12">
    <source>
        <dbReference type="ARBA" id="ARBA00023136"/>
    </source>
</evidence>
<evidence type="ECO:0000256" key="8">
    <source>
        <dbReference type="ARBA" id="ARBA00022982"/>
    </source>
</evidence>
<keyword evidence="9 17" id="KW-1133">Transmembrane helix</keyword>
<proteinExistence type="inferred from homology"/>
<comment type="caution">
    <text evidence="20">The sequence shown here is derived from an EMBL/GenBank/DDBJ whole genome shotgun (WGS) entry which is preliminary data.</text>
</comment>
<protein>
    <recommendedName>
        <fullName evidence="14">Cytochrome aa3 subunit 2</fullName>
    </recommendedName>
</protein>
<evidence type="ECO:0000256" key="6">
    <source>
        <dbReference type="ARBA" id="ARBA00022692"/>
    </source>
</evidence>
<evidence type="ECO:0000256" key="10">
    <source>
        <dbReference type="ARBA" id="ARBA00023004"/>
    </source>
</evidence>
<keyword evidence="10 16" id="KW-0408">Iron</keyword>
<evidence type="ECO:0000256" key="14">
    <source>
        <dbReference type="ARBA" id="ARBA00031399"/>
    </source>
</evidence>
<comment type="catalytic activity">
    <reaction evidence="15">
        <text>4 Fe(II)-[cytochrome c] + O2 + 8 H(+)(in) = 4 Fe(III)-[cytochrome c] + 2 H2O + 4 H(+)(out)</text>
        <dbReference type="Rhea" id="RHEA:11436"/>
        <dbReference type="Rhea" id="RHEA-COMP:10350"/>
        <dbReference type="Rhea" id="RHEA-COMP:14399"/>
        <dbReference type="ChEBI" id="CHEBI:15377"/>
        <dbReference type="ChEBI" id="CHEBI:15378"/>
        <dbReference type="ChEBI" id="CHEBI:15379"/>
        <dbReference type="ChEBI" id="CHEBI:29033"/>
        <dbReference type="ChEBI" id="CHEBI:29034"/>
        <dbReference type="EC" id="7.1.1.9"/>
    </reaction>
</comment>
<evidence type="ECO:0000256" key="4">
    <source>
        <dbReference type="ARBA" id="ARBA00022617"/>
    </source>
</evidence>
<dbReference type="NCBIfam" id="TIGR02866">
    <property type="entry name" value="CoxB"/>
    <property type="match status" value="1"/>
</dbReference>
<evidence type="ECO:0000256" key="11">
    <source>
        <dbReference type="ARBA" id="ARBA00023008"/>
    </source>
</evidence>
<dbReference type="PROSITE" id="PS51007">
    <property type="entry name" value="CYTC"/>
    <property type="match status" value="1"/>
</dbReference>
<dbReference type="InterPro" id="IPR009056">
    <property type="entry name" value="Cyt_c-like_dom"/>
</dbReference>
<keyword evidence="8" id="KW-0249">Electron transport</keyword>
<feature type="domain" description="Cytochrome c" evidence="19">
    <location>
        <begin position="251"/>
        <end position="342"/>
    </location>
</feature>
<keyword evidence="21" id="KW-1185">Reference proteome</keyword>
<accession>A0ABU8KU68</accession>
<feature type="transmembrane region" description="Helical" evidence="17">
    <location>
        <begin position="92"/>
        <end position="114"/>
    </location>
</feature>
<evidence type="ECO:0000256" key="5">
    <source>
        <dbReference type="ARBA" id="ARBA00022660"/>
    </source>
</evidence>
<dbReference type="PROSITE" id="PS50857">
    <property type="entry name" value="COX2_CUA"/>
    <property type="match status" value="1"/>
</dbReference>
<evidence type="ECO:0000256" key="7">
    <source>
        <dbReference type="ARBA" id="ARBA00022723"/>
    </source>
</evidence>
<dbReference type="Pfam" id="PF00116">
    <property type="entry name" value="COX2"/>
    <property type="match status" value="1"/>
</dbReference>
<dbReference type="PANTHER" id="PTHR22888:SF9">
    <property type="entry name" value="CYTOCHROME C OXIDASE SUBUNIT 2"/>
    <property type="match status" value="1"/>
</dbReference>
<evidence type="ECO:0000259" key="19">
    <source>
        <dbReference type="PROSITE" id="PS51007"/>
    </source>
</evidence>
<evidence type="ECO:0000256" key="13">
    <source>
        <dbReference type="ARBA" id="ARBA00024688"/>
    </source>
</evidence>
<evidence type="ECO:0000313" key="20">
    <source>
        <dbReference type="EMBL" id="MEI9408922.1"/>
    </source>
</evidence>
<dbReference type="CDD" id="cd04213">
    <property type="entry name" value="CuRO_CcO_Caa3_II"/>
    <property type="match status" value="1"/>
</dbReference>
<dbReference type="PROSITE" id="PS00078">
    <property type="entry name" value="COX2"/>
    <property type="match status" value="1"/>
</dbReference>
<evidence type="ECO:0000256" key="2">
    <source>
        <dbReference type="ARBA" id="ARBA00007866"/>
    </source>
</evidence>
<evidence type="ECO:0000256" key="1">
    <source>
        <dbReference type="ARBA" id="ARBA00004141"/>
    </source>
</evidence>
<dbReference type="InterPro" id="IPR036909">
    <property type="entry name" value="Cyt_c-like_dom_sf"/>
</dbReference>
<comment type="similarity">
    <text evidence="2">Belongs to the cytochrome c oxidase subunit 2 family.</text>
</comment>
<evidence type="ECO:0000313" key="21">
    <source>
        <dbReference type="Proteomes" id="UP001387293"/>
    </source>
</evidence>
<keyword evidence="6 17" id="KW-0812">Transmembrane</keyword>
<dbReference type="Gene3D" id="2.60.40.420">
    <property type="entry name" value="Cupredoxins - blue copper proteins"/>
    <property type="match status" value="1"/>
</dbReference>
<dbReference type="InterPro" id="IPR045187">
    <property type="entry name" value="CcO_II"/>
</dbReference>
<dbReference type="InterPro" id="IPR034236">
    <property type="entry name" value="CuRO_CcO_Caa3_II"/>
</dbReference>
<keyword evidence="7 16" id="KW-0479">Metal-binding</keyword>
<reference evidence="20 21" key="1">
    <citation type="submission" date="2022-12" db="EMBL/GenBank/DDBJ databases">
        <authorList>
            <person name="Muema E."/>
        </authorList>
    </citation>
    <scope>NUCLEOTIDE SEQUENCE [LARGE SCALE GENOMIC DNA]</scope>
    <source>
        <strain evidence="21">1326</strain>
    </source>
</reference>
<dbReference type="RefSeq" id="WP_337105951.1">
    <property type="nucleotide sequence ID" value="NZ_JAPYKS010000005.1"/>
</dbReference>
<dbReference type="PANTHER" id="PTHR22888">
    <property type="entry name" value="CYTOCHROME C OXIDASE, SUBUNIT II"/>
    <property type="match status" value="1"/>
</dbReference>
<evidence type="ECO:0000256" key="15">
    <source>
        <dbReference type="ARBA" id="ARBA00047816"/>
    </source>
</evidence>
<evidence type="ECO:0000256" key="17">
    <source>
        <dbReference type="SAM" id="Phobius"/>
    </source>
</evidence>
<organism evidence="20 21">
    <name type="scientific">Mesorhizobium salmacidum</name>
    <dbReference type="NCBI Taxonomy" id="3015171"/>
    <lineage>
        <taxon>Bacteria</taxon>
        <taxon>Pseudomonadati</taxon>
        <taxon>Pseudomonadota</taxon>
        <taxon>Alphaproteobacteria</taxon>
        <taxon>Hyphomicrobiales</taxon>
        <taxon>Phyllobacteriaceae</taxon>
        <taxon>Mesorhizobium</taxon>
    </lineage>
</organism>
<feature type="transmembrane region" description="Helical" evidence="17">
    <location>
        <begin position="43"/>
        <end position="67"/>
    </location>
</feature>
<keyword evidence="4 16" id="KW-0349">Heme</keyword>
<comment type="function">
    <text evidence="13">Subunits I and II form the functional core of the enzyme complex. Electrons originating in cytochrome c are transferred via heme a and Cu(A) to the binuclear center formed by heme a3 and Cu(B).</text>
</comment>
<dbReference type="InterPro" id="IPR002429">
    <property type="entry name" value="CcO_II-like_C"/>
</dbReference>
<dbReference type="InterPro" id="IPR001505">
    <property type="entry name" value="Copper_CuA"/>
</dbReference>
<feature type="domain" description="Cytochrome oxidase subunit II copper A binding" evidence="18">
    <location>
        <begin position="124"/>
        <end position="240"/>
    </location>
</feature>
<keyword evidence="3" id="KW-0813">Transport</keyword>